<sequence>MGFFVHYSPGSAIDALYYGDAITHFVEELNALEVVVDDSGASKMITVQFNSLITRSLLRDDKSRSRTLQSNETQKLRMVECRVDSASVELEVNEERRKGEGNEERIKGGRKGKEEMDEFYFGKISLLSVKTDRNIF</sequence>
<name>A0A498K0Y0_MALDO</name>
<dbReference type="Proteomes" id="UP000290289">
    <property type="component" value="Chromosome 4"/>
</dbReference>
<evidence type="ECO:0000313" key="1">
    <source>
        <dbReference type="EMBL" id="RXI00948.1"/>
    </source>
</evidence>
<organism evidence="1 2">
    <name type="scientific">Malus domestica</name>
    <name type="common">Apple</name>
    <name type="synonym">Pyrus malus</name>
    <dbReference type="NCBI Taxonomy" id="3750"/>
    <lineage>
        <taxon>Eukaryota</taxon>
        <taxon>Viridiplantae</taxon>
        <taxon>Streptophyta</taxon>
        <taxon>Embryophyta</taxon>
        <taxon>Tracheophyta</taxon>
        <taxon>Spermatophyta</taxon>
        <taxon>Magnoliopsida</taxon>
        <taxon>eudicotyledons</taxon>
        <taxon>Gunneridae</taxon>
        <taxon>Pentapetalae</taxon>
        <taxon>rosids</taxon>
        <taxon>fabids</taxon>
        <taxon>Rosales</taxon>
        <taxon>Rosaceae</taxon>
        <taxon>Amygdaloideae</taxon>
        <taxon>Maleae</taxon>
        <taxon>Malus</taxon>
    </lineage>
</organism>
<dbReference type="AlphaFoldDB" id="A0A498K0Y0"/>
<dbReference type="EMBL" id="RDQH01000330">
    <property type="protein sequence ID" value="RXI00948.1"/>
    <property type="molecule type" value="Genomic_DNA"/>
</dbReference>
<evidence type="ECO:0000313" key="2">
    <source>
        <dbReference type="Proteomes" id="UP000290289"/>
    </source>
</evidence>
<proteinExistence type="predicted"/>
<keyword evidence="2" id="KW-1185">Reference proteome</keyword>
<reference evidence="1 2" key="1">
    <citation type="submission" date="2018-10" db="EMBL/GenBank/DDBJ databases">
        <title>A high-quality apple genome assembly.</title>
        <authorList>
            <person name="Hu J."/>
        </authorList>
    </citation>
    <scope>NUCLEOTIDE SEQUENCE [LARGE SCALE GENOMIC DNA]</scope>
    <source>
        <strain evidence="2">cv. HFTH1</strain>
        <tissue evidence="1">Young leaf</tissue>
    </source>
</reference>
<comment type="caution">
    <text evidence="1">The sequence shown here is derived from an EMBL/GenBank/DDBJ whole genome shotgun (WGS) entry which is preliminary data.</text>
</comment>
<accession>A0A498K0Y0</accession>
<protein>
    <submittedName>
        <fullName evidence="1">Uncharacterized protein</fullName>
    </submittedName>
</protein>
<gene>
    <name evidence="1" type="ORF">DVH24_001182</name>
</gene>